<dbReference type="InterPro" id="IPR040213">
    <property type="entry name" value="GIR2-like"/>
</dbReference>
<gene>
    <name evidence="2" type="ORF">CTOB1V02_LOCUS14113</name>
</gene>
<dbReference type="InterPro" id="IPR032378">
    <property type="entry name" value="ZC3H15/TMA46_C"/>
</dbReference>
<name>A0A7R8WWP3_9CRUS</name>
<reference evidence="2" key="1">
    <citation type="submission" date="2020-11" db="EMBL/GenBank/DDBJ databases">
        <authorList>
            <person name="Tran Van P."/>
        </authorList>
    </citation>
    <scope>NUCLEOTIDE SEQUENCE</scope>
</reference>
<dbReference type="Pfam" id="PF16543">
    <property type="entry name" value="DFRP_C"/>
    <property type="match status" value="1"/>
</dbReference>
<sequence>AEESLGMAMVFTLASGALEWLSSKCETRAQELQEKKEREETMREEEERRRFEGTRVTVESFLKWKATFDEERLRHKREELAEMRKKPTGKELFLRDKALNESDLKFLEQEGKDWRGIRSRKA</sequence>
<organism evidence="2">
    <name type="scientific">Cyprideis torosa</name>
    <dbReference type="NCBI Taxonomy" id="163714"/>
    <lineage>
        <taxon>Eukaryota</taxon>
        <taxon>Metazoa</taxon>
        <taxon>Ecdysozoa</taxon>
        <taxon>Arthropoda</taxon>
        <taxon>Crustacea</taxon>
        <taxon>Oligostraca</taxon>
        <taxon>Ostracoda</taxon>
        <taxon>Podocopa</taxon>
        <taxon>Podocopida</taxon>
        <taxon>Cytherocopina</taxon>
        <taxon>Cytheroidea</taxon>
        <taxon>Cytherideidae</taxon>
        <taxon>Cyprideis</taxon>
    </lineage>
</organism>
<dbReference type="Gene3D" id="6.20.400.10">
    <property type="match status" value="1"/>
</dbReference>
<evidence type="ECO:0000259" key="1">
    <source>
        <dbReference type="Pfam" id="PF16543"/>
    </source>
</evidence>
<proteinExistence type="predicted"/>
<dbReference type="PANTHER" id="PTHR12292">
    <property type="entry name" value="RWD DOMAIN-CONTAINING PROTEIN"/>
    <property type="match status" value="1"/>
</dbReference>
<protein>
    <recommendedName>
        <fullName evidence="1">ZC3H15/TMA46 family C-terminal domain-containing protein</fullName>
    </recommendedName>
</protein>
<feature type="domain" description="ZC3H15/TMA46 family C-terminal" evidence="1">
    <location>
        <begin position="45"/>
        <end position="110"/>
    </location>
</feature>
<evidence type="ECO:0000313" key="2">
    <source>
        <dbReference type="EMBL" id="CAD7236298.1"/>
    </source>
</evidence>
<feature type="non-terminal residue" evidence="2">
    <location>
        <position position="122"/>
    </location>
</feature>
<dbReference type="AlphaFoldDB" id="A0A7R8WWP3"/>
<dbReference type="OrthoDB" id="277175at2759"/>
<accession>A0A7R8WWP3</accession>
<dbReference type="EMBL" id="OB677977">
    <property type="protein sequence ID" value="CAD7236298.1"/>
    <property type="molecule type" value="Genomic_DNA"/>
</dbReference>